<proteinExistence type="predicted"/>
<gene>
    <name evidence="1" type="ORF">BpHYR1_050673</name>
</gene>
<comment type="caution">
    <text evidence="1">The sequence shown here is derived from an EMBL/GenBank/DDBJ whole genome shotgun (WGS) entry which is preliminary data.</text>
</comment>
<dbReference type="EMBL" id="REGN01001135">
    <property type="protein sequence ID" value="RNA36731.1"/>
    <property type="molecule type" value="Genomic_DNA"/>
</dbReference>
<protein>
    <submittedName>
        <fullName evidence="1">Uncharacterized protein</fullName>
    </submittedName>
</protein>
<sequence>MAVANDLIRGPEHQKIIHKILQVKKIFVNATRCSIDSCINLLCHDIICSSAAYIKLNKGKIIMNYLVLD</sequence>
<accession>A0A3M7SLP8</accession>
<dbReference type="AlphaFoldDB" id="A0A3M7SLP8"/>
<organism evidence="1 2">
    <name type="scientific">Brachionus plicatilis</name>
    <name type="common">Marine rotifer</name>
    <name type="synonym">Brachionus muelleri</name>
    <dbReference type="NCBI Taxonomy" id="10195"/>
    <lineage>
        <taxon>Eukaryota</taxon>
        <taxon>Metazoa</taxon>
        <taxon>Spiralia</taxon>
        <taxon>Gnathifera</taxon>
        <taxon>Rotifera</taxon>
        <taxon>Eurotatoria</taxon>
        <taxon>Monogononta</taxon>
        <taxon>Pseudotrocha</taxon>
        <taxon>Ploima</taxon>
        <taxon>Brachionidae</taxon>
        <taxon>Brachionus</taxon>
    </lineage>
</organism>
<evidence type="ECO:0000313" key="1">
    <source>
        <dbReference type="EMBL" id="RNA36731.1"/>
    </source>
</evidence>
<dbReference type="Proteomes" id="UP000276133">
    <property type="component" value="Unassembled WGS sequence"/>
</dbReference>
<reference evidence="1 2" key="1">
    <citation type="journal article" date="2018" name="Sci. Rep.">
        <title>Genomic signatures of local adaptation to the degree of environmental predictability in rotifers.</title>
        <authorList>
            <person name="Franch-Gras L."/>
            <person name="Hahn C."/>
            <person name="Garcia-Roger E.M."/>
            <person name="Carmona M.J."/>
            <person name="Serra M."/>
            <person name="Gomez A."/>
        </authorList>
    </citation>
    <scope>NUCLEOTIDE SEQUENCE [LARGE SCALE GENOMIC DNA]</scope>
    <source>
        <strain evidence="1">HYR1</strain>
    </source>
</reference>
<evidence type="ECO:0000313" key="2">
    <source>
        <dbReference type="Proteomes" id="UP000276133"/>
    </source>
</evidence>
<name>A0A3M7SLP8_BRAPC</name>
<keyword evidence="2" id="KW-1185">Reference proteome</keyword>